<gene>
    <name evidence="2" type="ORF">OESDEN_03201</name>
</gene>
<feature type="transmembrane region" description="Helical" evidence="1">
    <location>
        <begin position="50"/>
        <end position="74"/>
    </location>
</feature>
<keyword evidence="1" id="KW-0472">Membrane</keyword>
<dbReference type="OrthoDB" id="17010at2759"/>
<proteinExistence type="predicted"/>
<keyword evidence="1" id="KW-1133">Transmembrane helix</keyword>
<evidence type="ECO:0000313" key="2">
    <source>
        <dbReference type="EMBL" id="KHJ96834.1"/>
    </source>
</evidence>
<feature type="transmembrane region" description="Helical" evidence="1">
    <location>
        <begin position="122"/>
        <end position="143"/>
    </location>
</feature>
<organism evidence="2 3">
    <name type="scientific">Oesophagostomum dentatum</name>
    <name type="common">Nodular worm</name>
    <dbReference type="NCBI Taxonomy" id="61180"/>
    <lineage>
        <taxon>Eukaryota</taxon>
        <taxon>Metazoa</taxon>
        <taxon>Ecdysozoa</taxon>
        <taxon>Nematoda</taxon>
        <taxon>Chromadorea</taxon>
        <taxon>Rhabditida</taxon>
        <taxon>Rhabditina</taxon>
        <taxon>Rhabditomorpha</taxon>
        <taxon>Strongyloidea</taxon>
        <taxon>Strongylidae</taxon>
        <taxon>Oesophagostomum</taxon>
    </lineage>
</organism>
<accession>A0A0B1THU0</accession>
<reference evidence="2 3" key="1">
    <citation type="submission" date="2014-03" db="EMBL/GenBank/DDBJ databases">
        <title>Draft genome of the hookworm Oesophagostomum dentatum.</title>
        <authorList>
            <person name="Mitreva M."/>
        </authorList>
    </citation>
    <scope>NUCLEOTIDE SEQUENCE [LARGE SCALE GENOMIC DNA]</scope>
    <source>
        <strain evidence="2 3">OD-Hann</strain>
    </source>
</reference>
<protein>
    <submittedName>
        <fullName evidence="2">Uncharacterized protein</fullName>
    </submittedName>
</protein>
<dbReference type="AlphaFoldDB" id="A0A0B1THU0"/>
<keyword evidence="1" id="KW-0812">Transmembrane</keyword>
<evidence type="ECO:0000313" key="3">
    <source>
        <dbReference type="Proteomes" id="UP000053660"/>
    </source>
</evidence>
<dbReference type="Proteomes" id="UP000053660">
    <property type="component" value="Unassembled WGS sequence"/>
</dbReference>
<keyword evidence="3" id="KW-1185">Reference proteome</keyword>
<name>A0A0B1THU0_OESDE</name>
<evidence type="ECO:0000256" key="1">
    <source>
        <dbReference type="SAM" id="Phobius"/>
    </source>
</evidence>
<sequence>MCAKSSSKKPVSIPNSTICKSAEAGHRPTPPTDDLTTHAMNKSTSACLSALAIASECSLYTAIAGLLISLYGLYAEIRFEMDNEYTALCDVTSKVSCTKKNTLYGVIGYASLALIQFSETRLSTTVSFAVGLLLNVMSVYLIGTAREAMIGPSTGKPAKIVHGPSEYIR</sequence>
<dbReference type="EMBL" id="KN549577">
    <property type="protein sequence ID" value="KHJ96834.1"/>
    <property type="molecule type" value="Genomic_DNA"/>
</dbReference>